<comment type="similarity">
    <text evidence="1">Belongs to the CdaR family.</text>
</comment>
<organism evidence="5 6">
    <name type="scientific">Ornithinibacillus salinisoli</name>
    <dbReference type="NCBI Taxonomy" id="1848459"/>
    <lineage>
        <taxon>Bacteria</taxon>
        <taxon>Bacillati</taxon>
        <taxon>Bacillota</taxon>
        <taxon>Bacilli</taxon>
        <taxon>Bacillales</taxon>
        <taxon>Bacillaceae</taxon>
        <taxon>Ornithinibacillus</taxon>
    </lineage>
</organism>
<comment type="caution">
    <text evidence="5">The sequence shown here is derived from an EMBL/GenBank/DDBJ whole genome shotgun (WGS) entry which is preliminary data.</text>
</comment>
<feature type="domain" description="PucR C-terminal helix-turn-helix" evidence="3">
    <location>
        <begin position="308"/>
        <end position="364"/>
    </location>
</feature>
<sequence>MNELFHSGKFYATVVQEVHKLINEDVILTNQEGTIVASTDPSRIGQFHEGALLSMQKKQNMFMTEELTKKLKGVRKGVALPIMIDDKPQGCLGITGEPKVVEPFALLVQKVAELFVQDSIIQTNQERQARELEFFVFDWLNSKEVSKSLIERSHFFNIQMNQYERVVVLKTEQSALQLSYKDINLLKTAWDQKGDTLFIRWGQDKILMLLTDSYEKCGLYHKLDKFLKEIEITMKADVYVGVGQATGFEKLYVSFEQADRACGASSEKHNIIFEDELRFDILQQALNDGTKRNFVERTIQPLVGEEVLLQTLECWFHNDMSNQRAAKQLHIHKNTLLYRLKRIEELTRLSLSKIHDLVILYVGYRFLYEK</sequence>
<feature type="domain" description="Putative sugar diacid recognition" evidence="2">
    <location>
        <begin position="13"/>
        <end position="139"/>
    </location>
</feature>
<dbReference type="Proteomes" id="UP001597383">
    <property type="component" value="Unassembled WGS sequence"/>
</dbReference>
<dbReference type="EMBL" id="JBHUHQ010000015">
    <property type="protein sequence ID" value="MFD2044573.1"/>
    <property type="molecule type" value="Genomic_DNA"/>
</dbReference>
<evidence type="ECO:0000313" key="5">
    <source>
        <dbReference type="EMBL" id="MFD2044573.1"/>
    </source>
</evidence>
<evidence type="ECO:0000259" key="2">
    <source>
        <dbReference type="Pfam" id="PF05651"/>
    </source>
</evidence>
<dbReference type="PANTHER" id="PTHR33744:SF16">
    <property type="entry name" value="CARBOHYDRATE DIACID REGULATOR"/>
    <property type="match status" value="1"/>
</dbReference>
<reference evidence="6" key="1">
    <citation type="journal article" date="2019" name="Int. J. Syst. Evol. Microbiol.">
        <title>The Global Catalogue of Microorganisms (GCM) 10K type strain sequencing project: providing services to taxonomists for standard genome sequencing and annotation.</title>
        <authorList>
            <consortium name="The Broad Institute Genomics Platform"/>
            <consortium name="The Broad Institute Genome Sequencing Center for Infectious Disease"/>
            <person name="Wu L."/>
            <person name="Ma J."/>
        </authorList>
    </citation>
    <scope>NUCLEOTIDE SEQUENCE [LARGE SCALE GENOMIC DNA]</scope>
    <source>
        <strain evidence="6">R28</strain>
    </source>
</reference>
<dbReference type="Gene3D" id="1.10.10.2840">
    <property type="entry name" value="PucR C-terminal helix-turn-helix domain"/>
    <property type="match status" value="1"/>
</dbReference>
<evidence type="ECO:0000256" key="1">
    <source>
        <dbReference type="ARBA" id="ARBA00006754"/>
    </source>
</evidence>
<dbReference type="Pfam" id="PF05651">
    <property type="entry name" value="Diacid_rec"/>
    <property type="match status" value="1"/>
</dbReference>
<name>A0ABW4VZD4_9BACI</name>
<evidence type="ECO:0000259" key="4">
    <source>
        <dbReference type="Pfam" id="PF17853"/>
    </source>
</evidence>
<dbReference type="InterPro" id="IPR008599">
    <property type="entry name" value="Diacid_rec"/>
</dbReference>
<dbReference type="InterPro" id="IPR042070">
    <property type="entry name" value="PucR_C-HTH_sf"/>
</dbReference>
<evidence type="ECO:0000259" key="3">
    <source>
        <dbReference type="Pfam" id="PF13556"/>
    </source>
</evidence>
<dbReference type="Pfam" id="PF17853">
    <property type="entry name" value="GGDEF_2"/>
    <property type="match status" value="1"/>
</dbReference>
<dbReference type="PANTHER" id="PTHR33744">
    <property type="entry name" value="CARBOHYDRATE DIACID REGULATOR"/>
    <property type="match status" value="1"/>
</dbReference>
<protein>
    <submittedName>
        <fullName evidence="5">CdaR family transcriptional regulator</fullName>
    </submittedName>
</protein>
<proteinExistence type="inferred from homology"/>
<gene>
    <name evidence="5" type="ORF">ACFSJF_09870</name>
</gene>
<dbReference type="InterPro" id="IPR025736">
    <property type="entry name" value="PucR_C-HTH_dom"/>
</dbReference>
<dbReference type="RefSeq" id="WP_377556197.1">
    <property type="nucleotide sequence ID" value="NZ_JBHUHQ010000015.1"/>
</dbReference>
<dbReference type="InterPro" id="IPR051448">
    <property type="entry name" value="CdaR-like_regulators"/>
</dbReference>
<accession>A0ABW4VZD4</accession>
<dbReference type="Pfam" id="PF13556">
    <property type="entry name" value="HTH_30"/>
    <property type="match status" value="1"/>
</dbReference>
<evidence type="ECO:0000313" key="6">
    <source>
        <dbReference type="Proteomes" id="UP001597383"/>
    </source>
</evidence>
<feature type="domain" description="CdaR GGDEF-like" evidence="4">
    <location>
        <begin position="147"/>
        <end position="262"/>
    </location>
</feature>
<keyword evidence="6" id="KW-1185">Reference proteome</keyword>
<dbReference type="InterPro" id="IPR041522">
    <property type="entry name" value="CdaR_GGDEF"/>
</dbReference>